<organism evidence="5">
    <name type="scientific">Boseongicola sp. SB0664_bin_43</name>
    <dbReference type="NCBI Taxonomy" id="2604844"/>
    <lineage>
        <taxon>Bacteria</taxon>
        <taxon>Pseudomonadati</taxon>
        <taxon>Pseudomonadota</taxon>
        <taxon>Alphaproteobacteria</taxon>
        <taxon>Rhodobacterales</taxon>
        <taxon>Paracoccaceae</taxon>
        <taxon>Boseongicola</taxon>
    </lineage>
</organism>
<dbReference type="SUPFAM" id="SSF53335">
    <property type="entry name" value="S-adenosyl-L-methionine-dependent methyltransferases"/>
    <property type="match status" value="1"/>
</dbReference>
<dbReference type="PANTHER" id="PTHR43619">
    <property type="entry name" value="S-ADENOSYL-L-METHIONINE-DEPENDENT METHYLTRANSFERASE YKTD-RELATED"/>
    <property type="match status" value="1"/>
</dbReference>
<dbReference type="NCBIfam" id="TIGR00027">
    <property type="entry name" value="mthyl_TIGR00027"/>
    <property type="match status" value="1"/>
</dbReference>
<evidence type="ECO:0000313" key="5">
    <source>
        <dbReference type="EMBL" id="MXY34478.1"/>
    </source>
</evidence>
<accession>A0A6B0Y175</accession>
<keyword evidence="2 5" id="KW-0489">Methyltransferase</keyword>
<dbReference type="PANTHER" id="PTHR43619:SF2">
    <property type="entry name" value="S-ADENOSYL-L-METHIONINE-DEPENDENT METHYLTRANSFERASES SUPERFAMILY PROTEIN"/>
    <property type="match status" value="1"/>
</dbReference>
<comment type="caution">
    <text evidence="5">The sequence shown here is derived from an EMBL/GenBank/DDBJ whole genome shotgun (WGS) entry which is preliminary data.</text>
</comment>
<dbReference type="GO" id="GO:0008168">
    <property type="term" value="F:methyltransferase activity"/>
    <property type="evidence" value="ECO:0007669"/>
    <property type="project" value="UniProtKB-KW"/>
</dbReference>
<dbReference type="InterPro" id="IPR029063">
    <property type="entry name" value="SAM-dependent_MTases_sf"/>
</dbReference>
<dbReference type="Gene3D" id="3.40.50.150">
    <property type="entry name" value="Vaccinia Virus protein VP39"/>
    <property type="match status" value="1"/>
</dbReference>
<feature type="region of interest" description="Disordered" evidence="4">
    <location>
        <begin position="1"/>
        <end position="25"/>
    </location>
</feature>
<dbReference type="GO" id="GO:0032259">
    <property type="term" value="P:methylation"/>
    <property type="evidence" value="ECO:0007669"/>
    <property type="project" value="UniProtKB-KW"/>
</dbReference>
<reference evidence="5" key="1">
    <citation type="submission" date="2019-09" db="EMBL/GenBank/DDBJ databases">
        <title>Characterisation of the sponge microbiome using genome-centric metagenomics.</title>
        <authorList>
            <person name="Engelberts J.P."/>
            <person name="Robbins S.J."/>
            <person name="De Goeij J.M."/>
            <person name="Aranda M."/>
            <person name="Bell S.C."/>
            <person name="Webster N.S."/>
        </authorList>
    </citation>
    <scope>NUCLEOTIDE SEQUENCE</scope>
    <source>
        <strain evidence="5">SB0664_bin_43</strain>
    </source>
</reference>
<proteinExistence type="inferred from homology"/>
<comment type="similarity">
    <text evidence="1">Belongs to the UPF0677 family.</text>
</comment>
<gene>
    <name evidence="5" type="ORF">F4Y60_10430</name>
</gene>
<dbReference type="Pfam" id="PF04072">
    <property type="entry name" value="LCM"/>
    <property type="match status" value="1"/>
</dbReference>
<dbReference type="EMBL" id="VXRY01000421">
    <property type="protein sequence ID" value="MXY34478.1"/>
    <property type="molecule type" value="Genomic_DNA"/>
</dbReference>
<name>A0A6B0Y175_9RHOB</name>
<sequence>MPAPVADQAASGRDRRPGSCRNRATACQGRQGLHVRSTASREGRSVVDCQARHGRNLVQQAPGVGTSRGGWLRRTDAPRTVLPRLALPNQACLLANSVTWSLNRNWSCATQENRLANELMRKHVQVRENKTPSKTAELVAVARADHTKIAKAPVFEDRYAYAMCGRLWRTILSSRFLLWLVKDGLLRNLRPILPAIYTRARFGEDCLEAEMAAGVDQYVIIGAGYDTFAFRRPDLMERLTLYELDQKATQDSKFRRMQAAGIEAPESVRYVQTDLNVERLQDALARAGFDFSRPAMISWFGVTYYLDHDTVRNTLASIAREAAPGTTVVFDYLAEAAWVPDEAQPLLASATAFVARRGEPWLSSFVPPELPGLLNSLGFDDIDNLEPHKVGERYFSQFPDLEYSPVIGLCRARTAR</sequence>
<keyword evidence="3 5" id="KW-0808">Transferase</keyword>
<evidence type="ECO:0000256" key="1">
    <source>
        <dbReference type="ARBA" id="ARBA00008138"/>
    </source>
</evidence>
<evidence type="ECO:0000256" key="2">
    <source>
        <dbReference type="ARBA" id="ARBA00022603"/>
    </source>
</evidence>
<dbReference type="AlphaFoldDB" id="A0A6B0Y175"/>
<dbReference type="InterPro" id="IPR011610">
    <property type="entry name" value="SAM_mthyl_Trfase_ML2640-like"/>
</dbReference>
<dbReference type="InterPro" id="IPR007213">
    <property type="entry name" value="Ppm1/Ppm2/Tcmp"/>
</dbReference>
<evidence type="ECO:0000256" key="4">
    <source>
        <dbReference type="SAM" id="MobiDB-lite"/>
    </source>
</evidence>
<evidence type="ECO:0000256" key="3">
    <source>
        <dbReference type="ARBA" id="ARBA00022679"/>
    </source>
</evidence>
<protein>
    <submittedName>
        <fullName evidence="5">Class I SAM-dependent methyltransferase</fullName>
    </submittedName>
</protein>